<protein>
    <submittedName>
        <fullName evidence="1">Uncharacterized protein</fullName>
    </submittedName>
</protein>
<gene>
    <name evidence="1" type="ORF">QQX98_002672</name>
</gene>
<proteinExistence type="predicted"/>
<dbReference type="Proteomes" id="UP001498476">
    <property type="component" value="Unassembled WGS sequence"/>
</dbReference>
<comment type="caution">
    <text evidence="1">The sequence shown here is derived from an EMBL/GenBank/DDBJ whole genome shotgun (WGS) entry which is preliminary data.</text>
</comment>
<accession>A0ABR1HIM7</accession>
<keyword evidence="2" id="KW-1185">Reference proteome</keyword>
<evidence type="ECO:0000313" key="2">
    <source>
        <dbReference type="Proteomes" id="UP001498476"/>
    </source>
</evidence>
<dbReference type="EMBL" id="JAZAVJ010000028">
    <property type="protein sequence ID" value="KAK7420677.1"/>
    <property type="molecule type" value="Genomic_DNA"/>
</dbReference>
<reference evidence="1 2" key="1">
    <citation type="journal article" date="2025" name="Microbiol. Resour. Announc.">
        <title>Draft genome sequences for Neonectria magnoliae and Neonectria punicea, canker pathogens of Liriodendron tulipifera and Acer saccharum in West Virginia.</title>
        <authorList>
            <person name="Petronek H.M."/>
            <person name="Kasson M.T."/>
            <person name="Metheny A.M."/>
            <person name="Stauder C.M."/>
            <person name="Lovett B."/>
            <person name="Lynch S.C."/>
            <person name="Garnas J.R."/>
            <person name="Kasson L.R."/>
            <person name="Stajich J.E."/>
        </authorList>
    </citation>
    <scope>NUCLEOTIDE SEQUENCE [LARGE SCALE GENOMIC DNA]</scope>
    <source>
        <strain evidence="1 2">NRRL 64653</strain>
    </source>
</reference>
<name>A0ABR1HIM7_9HYPO</name>
<evidence type="ECO:0000313" key="1">
    <source>
        <dbReference type="EMBL" id="KAK7420677.1"/>
    </source>
</evidence>
<sequence length="209" mass="22068">MLNEVIEVFTLGGTESKVEVTMDMVGSSPVENVVLRLKDVTVGIPADPDLLPFMLVMVMFGGSERVVHSPPTVMLGTLVTPDVESFPESDADVVGKEVREGPPVPPLNEVVEFVGKRGVEVVGSDIVTEADAFCDLVDTIVGSGVPGSSRVMVDQSEGLVVPLEAEGKDEEPWVTLETLVCVNAEDVLNDTVELLDPAVMVSVGVKPPG</sequence>
<organism evidence="1 2">
    <name type="scientific">Neonectria punicea</name>
    <dbReference type="NCBI Taxonomy" id="979145"/>
    <lineage>
        <taxon>Eukaryota</taxon>
        <taxon>Fungi</taxon>
        <taxon>Dikarya</taxon>
        <taxon>Ascomycota</taxon>
        <taxon>Pezizomycotina</taxon>
        <taxon>Sordariomycetes</taxon>
        <taxon>Hypocreomycetidae</taxon>
        <taxon>Hypocreales</taxon>
        <taxon>Nectriaceae</taxon>
        <taxon>Neonectria</taxon>
    </lineage>
</organism>